<keyword evidence="2" id="KW-1185">Reference proteome</keyword>
<dbReference type="Proteomes" id="UP000007519">
    <property type="component" value="Chromosome"/>
</dbReference>
<dbReference type="OrthoDB" id="9816564at2"/>
<gene>
    <name evidence="1" type="ordered locus">SGRA_4143</name>
</gene>
<dbReference type="RefSeq" id="WP_015694436.1">
    <property type="nucleotide sequence ID" value="NC_016940.1"/>
</dbReference>
<dbReference type="HOGENOM" id="CLU_769035_0_0_10"/>
<protein>
    <submittedName>
        <fullName evidence="1">Glycosyltransferase</fullName>
    </submittedName>
</protein>
<sequence length="371" mass="42508">MEFSEKTIVILSPKAWGVDSPARQLYARFLARRGNQVYFVNPPSQFNSVTPQTEEENLFVVDYRLPKPIFGLWGTSSELSQAKRILKLIAKPIDLLFSFHCCAFGDLSVFGAQKSIFYLEDWQEKAEHAQAIMRTADLVLALSSPLLASLPEGKAKKMRFEHALHPAFITAEKRSERIRANTQFTTGRLRCGYVGNLQNEFIATELFQQLIRQHPTVEFHMIGPFVKNSNLALEGNKTWEDPFVEYLMGSPNVRMYGSLMRKRMTELVQTMDLFLVCYDSEQFADKVANPQKVLEYLSTGNLVVASPTADYQDRQDLLVMAEKLEDLPERFAQSLKKVEQLNKPALKAKRLAFAQQFQYEQQLEKIAQFLD</sequence>
<accession>H6L8Q2</accession>
<dbReference type="SUPFAM" id="SSF53756">
    <property type="entry name" value="UDP-Glycosyltransferase/glycogen phosphorylase"/>
    <property type="match status" value="1"/>
</dbReference>
<reference evidence="1 2" key="1">
    <citation type="journal article" date="2012" name="Stand. Genomic Sci.">
        <title>Complete genome sequencing and analysis of Saprospira grandis str. Lewin, a predatory marine bacterium.</title>
        <authorList>
            <person name="Saw J.H."/>
            <person name="Yuryev A."/>
            <person name="Kanbe M."/>
            <person name="Hou S."/>
            <person name="Young A.G."/>
            <person name="Aizawa S."/>
            <person name="Alam M."/>
        </authorList>
    </citation>
    <scope>NUCLEOTIDE SEQUENCE [LARGE SCALE GENOMIC DNA]</scope>
    <source>
        <strain evidence="1 2">Lewin</strain>
    </source>
</reference>
<proteinExistence type="predicted"/>
<evidence type="ECO:0000313" key="1">
    <source>
        <dbReference type="EMBL" id="AFC26858.1"/>
    </source>
</evidence>
<dbReference type="Gene3D" id="3.40.50.2000">
    <property type="entry name" value="Glycogen Phosphorylase B"/>
    <property type="match status" value="1"/>
</dbReference>
<organism evidence="1 2">
    <name type="scientific">Saprospira grandis (strain Lewin)</name>
    <dbReference type="NCBI Taxonomy" id="984262"/>
    <lineage>
        <taxon>Bacteria</taxon>
        <taxon>Pseudomonadati</taxon>
        <taxon>Bacteroidota</taxon>
        <taxon>Saprospiria</taxon>
        <taxon>Saprospirales</taxon>
        <taxon>Saprospiraceae</taxon>
        <taxon>Saprospira</taxon>
    </lineage>
</organism>
<dbReference type="EMBL" id="CP002831">
    <property type="protein sequence ID" value="AFC26858.1"/>
    <property type="molecule type" value="Genomic_DNA"/>
</dbReference>
<dbReference type="STRING" id="984262.SGRA_4143"/>
<dbReference type="KEGG" id="sgn:SGRA_4143"/>
<dbReference type="AlphaFoldDB" id="H6L8Q2"/>
<dbReference type="eggNOG" id="COG0438">
    <property type="taxonomic scope" value="Bacteria"/>
</dbReference>
<evidence type="ECO:0000313" key="2">
    <source>
        <dbReference type="Proteomes" id="UP000007519"/>
    </source>
</evidence>
<name>H6L8Q2_SAPGL</name>